<dbReference type="PROSITE" id="PS50932">
    <property type="entry name" value="HTH_LACI_2"/>
    <property type="match status" value="1"/>
</dbReference>
<dbReference type="SUPFAM" id="SSF53822">
    <property type="entry name" value="Periplasmic binding protein-like I"/>
    <property type="match status" value="1"/>
</dbReference>
<evidence type="ECO:0000256" key="1">
    <source>
        <dbReference type="ARBA" id="ARBA00023015"/>
    </source>
</evidence>
<dbReference type="Pfam" id="PF00356">
    <property type="entry name" value="LacI"/>
    <property type="match status" value="1"/>
</dbReference>
<dbReference type="InterPro" id="IPR000843">
    <property type="entry name" value="HTH_LacI"/>
</dbReference>
<gene>
    <name evidence="5" type="ORF">CLV35_3231</name>
</gene>
<dbReference type="AlphaFoldDB" id="A0A420XLZ5"/>
<name>A0A420XLZ5_9ACTN</name>
<dbReference type="Pfam" id="PF13377">
    <property type="entry name" value="Peripla_BP_3"/>
    <property type="match status" value="1"/>
</dbReference>
<comment type="caution">
    <text evidence="5">The sequence shown here is derived from an EMBL/GenBank/DDBJ whole genome shotgun (WGS) entry which is preliminary data.</text>
</comment>
<sequence length="339" mass="36720">MTPDGARPTLEQVASLAGVSRATVSRVVNDSPRVAPDLREKVEAAIRQLGYVPNMAARSLATRRSNAIALVVGESASFVFSDPFFGGIVRTASREIARRGLQMVLLMAHDPADYTRVESYLEAGHVDGALLFSLHRVDDLPALAARIGLPVVVGGRPWNTDAGSWFVDMDNRAGARLATEHLLGLGRRRIATITGPLDMTAGIDRLEGFVEAMGGHDAVDPDLVAHGAFTQESGEIATERLLERVPDLDAIFAASDLMAAGALRVLRRAGKQVPRDVAVVGFDDHDEIARWTEPSLTTIHQDIEEWVARMVTVLDELIRGEASERQVLLPTRLVVRESA</sequence>
<dbReference type="Proteomes" id="UP000281955">
    <property type="component" value="Unassembled WGS sequence"/>
</dbReference>
<dbReference type="Gene3D" id="3.40.50.2300">
    <property type="match status" value="2"/>
</dbReference>
<evidence type="ECO:0000256" key="3">
    <source>
        <dbReference type="ARBA" id="ARBA00023163"/>
    </source>
</evidence>
<dbReference type="InParanoid" id="A0A420XLZ5"/>
<dbReference type="PRINTS" id="PR00036">
    <property type="entry name" value="HTHLACI"/>
</dbReference>
<dbReference type="EMBL" id="RBWV01000014">
    <property type="protein sequence ID" value="RKS71433.1"/>
    <property type="molecule type" value="Genomic_DNA"/>
</dbReference>
<evidence type="ECO:0000259" key="4">
    <source>
        <dbReference type="PROSITE" id="PS50932"/>
    </source>
</evidence>
<evidence type="ECO:0000256" key="2">
    <source>
        <dbReference type="ARBA" id="ARBA00023125"/>
    </source>
</evidence>
<protein>
    <submittedName>
        <fullName evidence="5">DNA-binding LacI/PurR family transcriptional regulator</fullName>
    </submittedName>
</protein>
<evidence type="ECO:0000313" key="6">
    <source>
        <dbReference type="Proteomes" id="UP000281955"/>
    </source>
</evidence>
<dbReference type="OrthoDB" id="4268837at2"/>
<dbReference type="InterPro" id="IPR046335">
    <property type="entry name" value="LacI/GalR-like_sensor"/>
</dbReference>
<keyword evidence="6" id="KW-1185">Reference proteome</keyword>
<evidence type="ECO:0000313" key="5">
    <source>
        <dbReference type="EMBL" id="RKS71433.1"/>
    </source>
</evidence>
<dbReference type="CDD" id="cd06267">
    <property type="entry name" value="PBP1_LacI_sugar_binding-like"/>
    <property type="match status" value="1"/>
</dbReference>
<dbReference type="GO" id="GO:0000976">
    <property type="term" value="F:transcription cis-regulatory region binding"/>
    <property type="evidence" value="ECO:0007669"/>
    <property type="project" value="TreeGrafter"/>
</dbReference>
<dbReference type="InterPro" id="IPR028082">
    <property type="entry name" value="Peripla_BP_I"/>
</dbReference>
<dbReference type="SUPFAM" id="SSF47413">
    <property type="entry name" value="lambda repressor-like DNA-binding domains"/>
    <property type="match status" value="1"/>
</dbReference>
<dbReference type="RefSeq" id="WP_121194498.1">
    <property type="nucleotide sequence ID" value="NZ_RBWV01000014.1"/>
</dbReference>
<dbReference type="PANTHER" id="PTHR30146:SF109">
    <property type="entry name" value="HTH-TYPE TRANSCRIPTIONAL REGULATOR GALS"/>
    <property type="match status" value="1"/>
</dbReference>
<dbReference type="PANTHER" id="PTHR30146">
    <property type="entry name" value="LACI-RELATED TRANSCRIPTIONAL REPRESSOR"/>
    <property type="match status" value="1"/>
</dbReference>
<dbReference type="GO" id="GO:0003700">
    <property type="term" value="F:DNA-binding transcription factor activity"/>
    <property type="evidence" value="ECO:0007669"/>
    <property type="project" value="TreeGrafter"/>
</dbReference>
<dbReference type="InterPro" id="IPR010982">
    <property type="entry name" value="Lambda_DNA-bd_dom_sf"/>
</dbReference>
<feature type="domain" description="HTH lacI-type" evidence="4">
    <location>
        <begin position="8"/>
        <end position="62"/>
    </location>
</feature>
<dbReference type="SMART" id="SM00354">
    <property type="entry name" value="HTH_LACI"/>
    <property type="match status" value="1"/>
</dbReference>
<accession>A0A420XLZ5</accession>
<dbReference type="Gene3D" id="1.10.260.40">
    <property type="entry name" value="lambda repressor-like DNA-binding domains"/>
    <property type="match status" value="1"/>
</dbReference>
<keyword evidence="2 5" id="KW-0238">DNA-binding</keyword>
<dbReference type="CDD" id="cd01392">
    <property type="entry name" value="HTH_LacI"/>
    <property type="match status" value="1"/>
</dbReference>
<keyword evidence="3" id="KW-0804">Transcription</keyword>
<reference evidence="5 6" key="1">
    <citation type="submission" date="2018-10" db="EMBL/GenBank/DDBJ databases">
        <title>Genomic Encyclopedia of Archaeal and Bacterial Type Strains, Phase II (KMG-II): from individual species to whole genera.</title>
        <authorList>
            <person name="Goeker M."/>
        </authorList>
    </citation>
    <scope>NUCLEOTIDE SEQUENCE [LARGE SCALE GENOMIC DNA]</scope>
    <source>
        <strain evidence="5 6">RP-AC37</strain>
    </source>
</reference>
<proteinExistence type="predicted"/>
<organism evidence="5 6">
    <name type="scientific">Motilibacter peucedani</name>
    <dbReference type="NCBI Taxonomy" id="598650"/>
    <lineage>
        <taxon>Bacteria</taxon>
        <taxon>Bacillati</taxon>
        <taxon>Actinomycetota</taxon>
        <taxon>Actinomycetes</taxon>
        <taxon>Motilibacterales</taxon>
        <taxon>Motilibacteraceae</taxon>
        <taxon>Motilibacter</taxon>
    </lineage>
</organism>
<keyword evidence="1" id="KW-0805">Transcription regulation</keyword>